<dbReference type="AlphaFoldDB" id="A0A180GWS9"/>
<feature type="compositionally biased region" description="Polar residues" evidence="1">
    <location>
        <begin position="92"/>
        <end position="102"/>
    </location>
</feature>
<keyword evidence="4" id="KW-1185">Reference proteome</keyword>
<dbReference type="VEuPathDB" id="FungiDB:PTTG_26105"/>
<reference evidence="3" key="4">
    <citation type="submission" date="2025-05" db="UniProtKB">
        <authorList>
            <consortium name="EnsemblFungi"/>
        </authorList>
    </citation>
    <scope>IDENTIFICATION</scope>
    <source>
        <strain evidence="3">isolate 1-1 / race 1 (BBBD)</strain>
    </source>
</reference>
<name>A0A180GWS9_PUCT1</name>
<feature type="region of interest" description="Disordered" evidence="1">
    <location>
        <begin position="57"/>
        <end position="134"/>
    </location>
</feature>
<gene>
    <name evidence="2" type="ORF">PTTG_26105</name>
</gene>
<evidence type="ECO:0000313" key="4">
    <source>
        <dbReference type="Proteomes" id="UP000005240"/>
    </source>
</evidence>
<reference evidence="3 4" key="3">
    <citation type="journal article" date="2017" name="G3 (Bethesda)">
        <title>Comparative analysis highlights variable genome content of wheat rusts and divergence of the mating loci.</title>
        <authorList>
            <person name="Cuomo C.A."/>
            <person name="Bakkeren G."/>
            <person name="Khalil H.B."/>
            <person name="Panwar V."/>
            <person name="Joly D."/>
            <person name="Linning R."/>
            <person name="Sakthikumar S."/>
            <person name="Song X."/>
            <person name="Adiconis X."/>
            <person name="Fan L."/>
            <person name="Goldberg J.M."/>
            <person name="Levin J.Z."/>
            <person name="Young S."/>
            <person name="Zeng Q."/>
            <person name="Anikster Y."/>
            <person name="Bruce M."/>
            <person name="Wang M."/>
            <person name="Yin C."/>
            <person name="McCallum B."/>
            <person name="Szabo L.J."/>
            <person name="Hulbert S."/>
            <person name="Chen X."/>
            <person name="Fellers J.P."/>
        </authorList>
    </citation>
    <scope>NUCLEOTIDE SEQUENCE</scope>
    <source>
        <strain evidence="3">isolate 1-1 / race 1 (BBBD)</strain>
        <strain evidence="4">Isolate 1-1 / race 1 (BBBD)</strain>
    </source>
</reference>
<protein>
    <submittedName>
        <fullName evidence="2 3">Uncharacterized protein</fullName>
    </submittedName>
</protein>
<sequence>MEMSCRKIYAGTGTLNTSFARGGKHTFSGKFGWSEASQSVRSQLKGCCMDVALRASPTDSLKRDSRPQFSESGEFSGSNGLAIRLAKRLPSRLNSPQPSTCGESAPTRHLPLGPHLAPARTPRTPIPHATSPTG</sequence>
<feature type="compositionally biased region" description="Low complexity" evidence="1">
    <location>
        <begin position="69"/>
        <end position="78"/>
    </location>
</feature>
<evidence type="ECO:0000313" key="2">
    <source>
        <dbReference type="EMBL" id="OAV97276.1"/>
    </source>
</evidence>
<reference evidence="2" key="2">
    <citation type="submission" date="2016-05" db="EMBL/GenBank/DDBJ databases">
        <title>Comparative analysis highlights variable genome content of wheat rusts and divergence of the mating loci.</title>
        <authorList>
            <person name="Cuomo C.A."/>
            <person name="Bakkeren G."/>
            <person name="Szabo L."/>
            <person name="Khalil H."/>
            <person name="Joly D."/>
            <person name="Goldberg J."/>
            <person name="Young S."/>
            <person name="Zeng Q."/>
            <person name="Fellers J."/>
        </authorList>
    </citation>
    <scope>NUCLEOTIDE SEQUENCE [LARGE SCALE GENOMIC DNA]</scope>
    <source>
        <strain evidence="2">1-1 BBBD Race 1</strain>
    </source>
</reference>
<dbReference type="EMBL" id="ADAS02000014">
    <property type="protein sequence ID" value="OAV97276.1"/>
    <property type="molecule type" value="Genomic_DNA"/>
</dbReference>
<dbReference type="EnsemblFungi" id="PTTG_26105-t43_1">
    <property type="protein sequence ID" value="PTTG_26105-t43_1-p1"/>
    <property type="gene ID" value="PTTG_26105"/>
</dbReference>
<reference evidence="2" key="1">
    <citation type="submission" date="2009-11" db="EMBL/GenBank/DDBJ databases">
        <authorList>
            <consortium name="The Broad Institute Genome Sequencing Platform"/>
            <person name="Ward D."/>
            <person name="Feldgarden M."/>
            <person name="Earl A."/>
            <person name="Young S.K."/>
            <person name="Zeng Q."/>
            <person name="Koehrsen M."/>
            <person name="Alvarado L."/>
            <person name="Berlin A."/>
            <person name="Bochicchio J."/>
            <person name="Borenstein D."/>
            <person name="Chapman S.B."/>
            <person name="Chen Z."/>
            <person name="Engels R."/>
            <person name="Freedman E."/>
            <person name="Gellesch M."/>
            <person name="Goldberg J."/>
            <person name="Griggs A."/>
            <person name="Gujja S."/>
            <person name="Heilman E."/>
            <person name="Heiman D."/>
            <person name="Hepburn T."/>
            <person name="Howarth C."/>
            <person name="Jen D."/>
            <person name="Larson L."/>
            <person name="Lewis B."/>
            <person name="Mehta T."/>
            <person name="Park D."/>
            <person name="Pearson M."/>
            <person name="Roberts A."/>
            <person name="Saif S."/>
            <person name="Shea T."/>
            <person name="Shenoy N."/>
            <person name="Sisk P."/>
            <person name="Stolte C."/>
            <person name="Sykes S."/>
            <person name="Thomson T."/>
            <person name="Walk T."/>
            <person name="White J."/>
            <person name="Yandava C."/>
            <person name="Izard J."/>
            <person name="Baranova O.V."/>
            <person name="Blanton J.M."/>
            <person name="Tanner A.C."/>
            <person name="Dewhirst F.E."/>
            <person name="Haas B."/>
            <person name="Nusbaum C."/>
            <person name="Birren B."/>
        </authorList>
    </citation>
    <scope>NUCLEOTIDE SEQUENCE [LARGE SCALE GENOMIC DNA]</scope>
    <source>
        <strain evidence="2">1-1 BBBD Race 1</strain>
    </source>
</reference>
<proteinExistence type="predicted"/>
<evidence type="ECO:0000256" key="1">
    <source>
        <dbReference type="SAM" id="MobiDB-lite"/>
    </source>
</evidence>
<dbReference type="Proteomes" id="UP000005240">
    <property type="component" value="Unassembled WGS sequence"/>
</dbReference>
<accession>A0A180GWS9</accession>
<organism evidence="2">
    <name type="scientific">Puccinia triticina (isolate 1-1 / race 1 (BBBD))</name>
    <name type="common">Brown leaf rust fungus</name>
    <dbReference type="NCBI Taxonomy" id="630390"/>
    <lineage>
        <taxon>Eukaryota</taxon>
        <taxon>Fungi</taxon>
        <taxon>Dikarya</taxon>
        <taxon>Basidiomycota</taxon>
        <taxon>Pucciniomycotina</taxon>
        <taxon>Pucciniomycetes</taxon>
        <taxon>Pucciniales</taxon>
        <taxon>Pucciniaceae</taxon>
        <taxon>Puccinia</taxon>
    </lineage>
</organism>
<dbReference type="OrthoDB" id="10630630at2759"/>
<evidence type="ECO:0000313" key="3">
    <source>
        <dbReference type="EnsemblFungi" id="PTTG_26105-t43_1-p1"/>
    </source>
</evidence>